<dbReference type="SUPFAM" id="SSF81665">
    <property type="entry name" value="Calcium ATPase, transmembrane domain M"/>
    <property type="match status" value="1"/>
</dbReference>
<feature type="transmembrane region" description="Helical" evidence="1">
    <location>
        <begin position="457"/>
        <end position="477"/>
    </location>
</feature>
<dbReference type="InterPro" id="IPR023298">
    <property type="entry name" value="ATPase_P-typ_TM_dom_sf"/>
</dbReference>
<keyword evidence="1" id="KW-1133">Transmembrane helix</keyword>
<dbReference type="RefSeq" id="XP_001431285.1">
    <property type="nucleotide sequence ID" value="XM_001431248.1"/>
</dbReference>
<name>A0BZC0_PARTE</name>
<keyword evidence="3" id="KW-1185">Reference proteome</keyword>
<dbReference type="HOGENOM" id="CLU_477759_0_0_1"/>
<dbReference type="KEGG" id="ptm:GSPATT00033740001"/>
<feature type="transmembrane region" description="Helical" evidence="1">
    <location>
        <begin position="417"/>
        <end position="437"/>
    </location>
</feature>
<dbReference type="OMA" id="ETEYQMQ"/>
<dbReference type="GeneID" id="5017069"/>
<dbReference type="AlphaFoldDB" id="A0BZC0"/>
<reference evidence="2 3" key="1">
    <citation type="journal article" date="2006" name="Nature">
        <title>Global trends of whole-genome duplications revealed by the ciliate Paramecium tetraurelia.</title>
        <authorList>
            <consortium name="Genoscope"/>
            <person name="Aury J.-M."/>
            <person name="Jaillon O."/>
            <person name="Duret L."/>
            <person name="Noel B."/>
            <person name="Jubin C."/>
            <person name="Porcel B.M."/>
            <person name="Segurens B."/>
            <person name="Daubin V."/>
            <person name="Anthouard V."/>
            <person name="Aiach N."/>
            <person name="Arnaiz O."/>
            <person name="Billaut A."/>
            <person name="Beisson J."/>
            <person name="Blanc I."/>
            <person name="Bouhouche K."/>
            <person name="Camara F."/>
            <person name="Duharcourt S."/>
            <person name="Guigo R."/>
            <person name="Gogendeau D."/>
            <person name="Katinka M."/>
            <person name="Keller A.-M."/>
            <person name="Kissmehl R."/>
            <person name="Klotz C."/>
            <person name="Koll F."/>
            <person name="Le Moue A."/>
            <person name="Lepere C."/>
            <person name="Malinsky S."/>
            <person name="Nowacki M."/>
            <person name="Nowak J.K."/>
            <person name="Plattner H."/>
            <person name="Poulain J."/>
            <person name="Ruiz F."/>
            <person name="Serrano V."/>
            <person name="Zagulski M."/>
            <person name="Dessen P."/>
            <person name="Betermier M."/>
            <person name="Weissenbach J."/>
            <person name="Scarpelli C."/>
            <person name="Schachter V."/>
            <person name="Sperling L."/>
            <person name="Meyer E."/>
            <person name="Cohen J."/>
            <person name="Wincker P."/>
        </authorList>
    </citation>
    <scope>NUCLEOTIDE SEQUENCE [LARGE SCALE GENOMIC DNA]</scope>
    <source>
        <strain evidence="2 3">Stock d4-2</strain>
    </source>
</reference>
<evidence type="ECO:0008006" key="4">
    <source>
        <dbReference type="Google" id="ProtNLM"/>
    </source>
</evidence>
<evidence type="ECO:0000256" key="1">
    <source>
        <dbReference type="SAM" id="Phobius"/>
    </source>
</evidence>
<evidence type="ECO:0000313" key="2">
    <source>
        <dbReference type="EMBL" id="CAK63887.1"/>
    </source>
</evidence>
<organism evidence="2 3">
    <name type="scientific">Paramecium tetraurelia</name>
    <dbReference type="NCBI Taxonomy" id="5888"/>
    <lineage>
        <taxon>Eukaryota</taxon>
        <taxon>Sar</taxon>
        <taxon>Alveolata</taxon>
        <taxon>Ciliophora</taxon>
        <taxon>Intramacronucleata</taxon>
        <taxon>Oligohymenophorea</taxon>
        <taxon>Peniculida</taxon>
        <taxon>Parameciidae</taxon>
        <taxon>Paramecium</taxon>
    </lineage>
</organism>
<feature type="transmembrane region" description="Helical" evidence="1">
    <location>
        <begin position="526"/>
        <end position="549"/>
    </location>
</feature>
<dbReference type="Proteomes" id="UP000000600">
    <property type="component" value="Unassembled WGS sequence"/>
</dbReference>
<accession>A0BZC0</accession>
<dbReference type="EMBL" id="CT868029">
    <property type="protein sequence ID" value="CAK63887.1"/>
    <property type="molecule type" value="Genomic_DNA"/>
</dbReference>
<keyword evidence="1" id="KW-0812">Transmembrane</keyword>
<proteinExistence type="predicted"/>
<evidence type="ECO:0000313" key="3">
    <source>
        <dbReference type="Proteomes" id="UP000000600"/>
    </source>
</evidence>
<dbReference type="InParanoid" id="A0BZC0"/>
<gene>
    <name evidence="2" type="ORF">GSPATT00033740001</name>
</gene>
<feature type="transmembrane region" description="Helical" evidence="1">
    <location>
        <begin position="83"/>
        <end position="105"/>
    </location>
</feature>
<protein>
    <recommendedName>
        <fullName evidence="4">Transmembrane protein</fullName>
    </recommendedName>
</protein>
<keyword evidence="1" id="KW-0472">Membrane</keyword>
<dbReference type="OrthoDB" id="293931at2759"/>
<sequence length="573" mass="65128">MLTNSYAQSMYINPQQQVAPLPFGYTTNTPTNPVYQPQPPIETEYQMQVQPEPHREQIIVQQPMPNKTITLAKPKKYSYLIDWLLYILPIAFLIIILLIMALLFASKVKHFNPEGAHNTLETLKNNMQLAPIEDIVVATTSSSASASTLNMISYFTHDAVECPDGYGRTHLGQWDGVSSGCICENGNISHSLTCFYKSNCKRVKSHDPEIFTTWQQKQYCTKLYAEWKTLEGAACETSYKQCGNVCVPQSKNCPLSGLLKDNSRQNDRNAIKIGTDNYIKQFENSSPIVSLEVVPGIGETDSSPCYNHNLNPKFQSAKYYPLAKRPEIGCDNYKDLQSHRVTLNTFSAHQTYQQNGLTDVLSQLPFYQNYEDNSDTYALEAIKKIQINTNEVCQKLSPKDIDQISKSGQRVYKSERAMSLIIIISAGIVLFLVPILYLMKNRIFQWIDMTDFHQPKFLCGIALIIAILCIGLGAVYLNEVDGNNGLKEHNVQFSKYLEKNCFPDEGLKLAISQVNDFSKNTYNNTYSFVIAAFYASIVFIVLLIILVAYQYYTHKSLFDNPWTPRQQEYSEFH</sequence>